<protein>
    <submittedName>
        <fullName evidence="1">Uncharacterized protein</fullName>
    </submittedName>
</protein>
<accession>A0ABD2CEC9</accession>
<comment type="caution">
    <text evidence="1">The sequence shown here is derived from an EMBL/GenBank/DDBJ whole genome shotgun (WGS) entry which is preliminary data.</text>
</comment>
<dbReference type="Proteomes" id="UP001607303">
    <property type="component" value="Unassembled WGS sequence"/>
</dbReference>
<name>A0ABD2CEC9_VESMC</name>
<reference evidence="1 2" key="1">
    <citation type="journal article" date="2024" name="Ann. Entomol. Soc. Am.">
        <title>Genomic analyses of the southern and eastern yellowjacket wasps (Hymenoptera: Vespidae) reveal evolutionary signatures of social life.</title>
        <authorList>
            <person name="Catto M.A."/>
            <person name="Caine P.B."/>
            <person name="Orr S.E."/>
            <person name="Hunt B.G."/>
            <person name="Goodisman M.A.D."/>
        </authorList>
    </citation>
    <scope>NUCLEOTIDE SEQUENCE [LARGE SCALE GENOMIC DNA]</scope>
    <source>
        <strain evidence="1">232</strain>
        <tissue evidence="1">Head and thorax</tissue>
    </source>
</reference>
<organism evidence="1 2">
    <name type="scientific">Vespula maculifrons</name>
    <name type="common">Eastern yellow jacket</name>
    <name type="synonym">Wasp</name>
    <dbReference type="NCBI Taxonomy" id="7453"/>
    <lineage>
        <taxon>Eukaryota</taxon>
        <taxon>Metazoa</taxon>
        <taxon>Ecdysozoa</taxon>
        <taxon>Arthropoda</taxon>
        <taxon>Hexapoda</taxon>
        <taxon>Insecta</taxon>
        <taxon>Pterygota</taxon>
        <taxon>Neoptera</taxon>
        <taxon>Endopterygota</taxon>
        <taxon>Hymenoptera</taxon>
        <taxon>Apocrita</taxon>
        <taxon>Aculeata</taxon>
        <taxon>Vespoidea</taxon>
        <taxon>Vespidae</taxon>
        <taxon>Vespinae</taxon>
        <taxon>Vespula</taxon>
    </lineage>
</organism>
<proteinExistence type="predicted"/>
<sequence length="187" mass="21225">MALKEEEAVTKKKLIEIRYTNKNTLSLLSHRCCTHSHKSMESSVKTLAPICETTDLCKLVRFIRYFLKTFVLLTQRMKRSGGDTVPLGGDIRRPPLTNETGWWGYCATWRRYKAAAIDSAPNYATNFHHSHMNPCGTHALQGKEKSIWVQSCHEFPPITYESSWYACSASKREGMKRGGGDTLPPVK</sequence>
<dbReference type="EMBL" id="JAYRBN010000056">
    <property type="protein sequence ID" value="KAL2743416.1"/>
    <property type="molecule type" value="Genomic_DNA"/>
</dbReference>
<evidence type="ECO:0000313" key="2">
    <source>
        <dbReference type="Proteomes" id="UP001607303"/>
    </source>
</evidence>
<dbReference type="AlphaFoldDB" id="A0ABD2CEC9"/>
<keyword evidence="2" id="KW-1185">Reference proteome</keyword>
<gene>
    <name evidence="1" type="ORF">V1477_008905</name>
</gene>
<evidence type="ECO:0000313" key="1">
    <source>
        <dbReference type="EMBL" id="KAL2743416.1"/>
    </source>
</evidence>